<evidence type="ECO:0000313" key="1">
    <source>
        <dbReference type="EMBL" id="MDO1560108.1"/>
    </source>
</evidence>
<dbReference type="EMBL" id="JAUKTR010000005">
    <property type="protein sequence ID" value="MDO1560108.1"/>
    <property type="molecule type" value="Genomic_DNA"/>
</dbReference>
<keyword evidence="2" id="KW-1185">Reference proteome</keyword>
<comment type="caution">
    <text evidence="1">The sequence shown here is derived from an EMBL/GenBank/DDBJ whole genome shotgun (WGS) entry which is preliminary data.</text>
</comment>
<proteinExistence type="predicted"/>
<dbReference type="RefSeq" id="WP_302110538.1">
    <property type="nucleotide sequence ID" value="NZ_JAUKTR010000005.1"/>
</dbReference>
<reference evidence="1" key="1">
    <citation type="submission" date="2023-07" db="EMBL/GenBank/DDBJ databases">
        <title>Brevundimonas soil sp. nov., isolated from the soil of chemical plant.</title>
        <authorList>
            <person name="Wu N."/>
        </authorList>
    </citation>
    <scope>NUCLEOTIDE SEQUENCE</scope>
    <source>
        <strain evidence="1">XZ-24</strain>
    </source>
</reference>
<sequence length="369" mass="39962">MAQMYAMVGDEAAALTISAQIETASLERRRASGSTLAAEAAPDLTQTRSAPAAEYILRQAEGRRLVILNEAHHLSRCRAFAEELLSGLASLGFTWFAAETFQESANAWSPGQAVRPDMGFYVRDPVYAELVRKAGRLGFSLAAYEMRQDQVLTTDSPSSLELLNHREAMQASNLVAHVFERDPGAKVFCLCGYGHAVDNPRNPELARMFAARLRELTGIDPLTISQTGGQPARTPMDDSPAVHAVLERFEPVDPIVVLDALGGTVRGGRSDNGMDLAVFHPRYEDVYGRPGWLAKASGRVPVRIALPPDPSGSERLLQALHASEGSPTVPADQCPVAGMSAATLFLRPGRYRLRVETEGGIIWLEDIGV</sequence>
<accession>A0ABT8SQS1</accession>
<gene>
    <name evidence="1" type="ORF">Q0812_11790</name>
</gene>
<evidence type="ECO:0000313" key="2">
    <source>
        <dbReference type="Proteomes" id="UP001169063"/>
    </source>
</evidence>
<name>A0ABT8SQS1_9CAUL</name>
<organism evidence="1 2">
    <name type="scientific">Peiella sedimenti</name>
    <dbReference type="NCBI Taxonomy" id="3061083"/>
    <lineage>
        <taxon>Bacteria</taxon>
        <taxon>Pseudomonadati</taxon>
        <taxon>Pseudomonadota</taxon>
        <taxon>Alphaproteobacteria</taxon>
        <taxon>Caulobacterales</taxon>
        <taxon>Caulobacteraceae</taxon>
        <taxon>Peiella</taxon>
    </lineage>
</organism>
<protein>
    <submittedName>
        <fullName evidence="1">Uncharacterized protein</fullName>
    </submittedName>
</protein>
<dbReference type="Proteomes" id="UP001169063">
    <property type="component" value="Unassembled WGS sequence"/>
</dbReference>